<accession>A0A3S8ZY45</accession>
<dbReference type="Gene3D" id="3.40.50.1000">
    <property type="entry name" value="HAD superfamily/HAD-like"/>
    <property type="match status" value="1"/>
</dbReference>
<keyword evidence="2" id="KW-1185">Reference proteome</keyword>
<evidence type="ECO:0000313" key="1">
    <source>
        <dbReference type="EMBL" id="AZN38366.1"/>
    </source>
</evidence>
<dbReference type="AlphaFoldDB" id="A0A3S8ZY45"/>
<dbReference type="InterPro" id="IPR036412">
    <property type="entry name" value="HAD-like_sf"/>
</dbReference>
<dbReference type="OrthoDB" id="9806027at2"/>
<dbReference type="GO" id="GO:0005829">
    <property type="term" value="C:cytosol"/>
    <property type="evidence" value="ECO:0007669"/>
    <property type="project" value="TreeGrafter"/>
</dbReference>
<dbReference type="PANTHER" id="PTHR10000:SF8">
    <property type="entry name" value="HAD SUPERFAMILY HYDROLASE-LIKE, TYPE 3"/>
    <property type="match status" value="1"/>
</dbReference>
<keyword evidence="1" id="KW-0378">Hydrolase</keyword>
<dbReference type="Pfam" id="PF08282">
    <property type="entry name" value="Hydrolase_3"/>
    <property type="match status" value="1"/>
</dbReference>
<organism evidence="1 2">
    <name type="scientific">Paenibacillus albus</name>
    <dbReference type="NCBI Taxonomy" id="2495582"/>
    <lineage>
        <taxon>Bacteria</taxon>
        <taxon>Bacillati</taxon>
        <taxon>Bacillota</taxon>
        <taxon>Bacilli</taxon>
        <taxon>Bacillales</taxon>
        <taxon>Paenibacillaceae</taxon>
        <taxon>Paenibacillus</taxon>
    </lineage>
</organism>
<dbReference type="InterPro" id="IPR006379">
    <property type="entry name" value="HAD-SF_hydro_IIB"/>
</dbReference>
<dbReference type="SUPFAM" id="SSF56784">
    <property type="entry name" value="HAD-like"/>
    <property type="match status" value="1"/>
</dbReference>
<evidence type="ECO:0000313" key="2">
    <source>
        <dbReference type="Proteomes" id="UP000272528"/>
    </source>
</evidence>
<gene>
    <name evidence="1" type="ORF">EJC50_00740</name>
</gene>
<dbReference type="NCBIfam" id="TIGR00099">
    <property type="entry name" value="Cof-subfamily"/>
    <property type="match status" value="1"/>
</dbReference>
<dbReference type="SFLD" id="SFLDS00003">
    <property type="entry name" value="Haloacid_Dehalogenase"/>
    <property type="match status" value="1"/>
</dbReference>
<reference evidence="2" key="1">
    <citation type="submission" date="2018-12" db="EMBL/GenBank/DDBJ databases">
        <title>Genome sequence of Peanibacillus sp.</title>
        <authorList>
            <person name="Subramani G."/>
            <person name="Srinivasan S."/>
            <person name="Kim M.K."/>
        </authorList>
    </citation>
    <scope>NUCLEOTIDE SEQUENCE [LARGE SCALE GENOMIC DNA]</scope>
    <source>
        <strain evidence="2">18JY67-1</strain>
    </source>
</reference>
<dbReference type="SFLD" id="SFLDG01140">
    <property type="entry name" value="C2.B:_Phosphomannomutase_and_P"/>
    <property type="match status" value="1"/>
</dbReference>
<dbReference type="Gene3D" id="3.30.1240.10">
    <property type="match status" value="1"/>
</dbReference>
<dbReference type="PANTHER" id="PTHR10000">
    <property type="entry name" value="PHOSPHOSERINE PHOSPHATASE"/>
    <property type="match status" value="1"/>
</dbReference>
<dbReference type="Proteomes" id="UP000272528">
    <property type="component" value="Chromosome"/>
</dbReference>
<protein>
    <submittedName>
        <fullName evidence="1">HAD family hydrolase</fullName>
    </submittedName>
</protein>
<sequence length="265" mass="28668">MEGELADMLKLFVSDIDGTLMNARKEITEEDVQAIKEASRLGVAICLASGRMYEEITKVMEVLDTACYAVCQNGATIIGLDGEVLRSNVFASELALSLQAATKLPGFVPVICSSDCNYVLHATEHTERVGRRFLTPLQENPQLVDEIQNGLAVTKFSIYGEIPDLEALLKQLQEQYGDQITASFSDPDGIDVMPNGVDKGAGIRLLMEHIGVSADGVACIGDSFNDLAMFRACEQSFAMSHSPQAIREEAAFVADTVGSAIKRLL</sequence>
<dbReference type="InterPro" id="IPR000150">
    <property type="entry name" value="Cof"/>
</dbReference>
<dbReference type="NCBIfam" id="TIGR01484">
    <property type="entry name" value="HAD-SF-IIB"/>
    <property type="match status" value="1"/>
</dbReference>
<dbReference type="GO" id="GO:0000287">
    <property type="term" value="F:magnesium ion binding"/>
    <property type="evidence" value="ECO:0007669"/>
    <property type="project" value="TreeGrafter"/>
</dbReference>
<proteinExistence type="predicted"/>
<dbReference type="EMBL" id="CP034437">
    <property type="protein sequence ID" value="AZN38366.1"/>
    <property type="molecule type" value="Genomic_DNA"/>
</dbReference>
<dbReference type="InterPro" id="IPR023214">
    <property type="entry name" value="HAD_sf"/>
</dbReference>
<name>A0A3S8ZY45_9BACL</name>
<dbReference type="KEGG" id="palb:EJC50_00740"/>
<dbReference type="GO" id="GO:0016791">
    <property type="term" value="F:phosphatase activity"/>
    <property type="evidence" value="ECO:0007669"/>
    <property type="project" value="TreeGrafter"/>
</dbReference>